<name>A0A4Y9Y3C2_9APHY</name>
<dbReference type="InterPro" id="IPR041078">
    <property type="entry name" value="Plavaka"/>
</dbReference>
<proteinExistence type="predicted"/>
<dbReference type="Proteomes" id="UP000298390">
    <property type="component" value="Unassembled WGS sequence"/>
</dbReference>
<evidence type="ECO:0000259" key="2">
    <source>
        <dbReference type="Pfam" id="PF20722"/>
    </source>
</evidence>
<dbReference type="Pfam" id="PF18759">
    <property type="entry name" value="Plavaka"/>
    <property type="match status" value="1"/>
</dbReference>
<accession>A0A4Y9Y3C2</accession>
<feature type="compositionally biased region" description="Basic and acidic residues" evidence="1">
    <location>
        <begin position="122"/>
        <end position="163"/>
    </location>
</feature>
<evidence type="ECO:0000256" key="1">
    <source>
        <dbReference type="SAM" id="MobiDB-lite"/>
    </source>
</evidence>
<gene>
    <name evidence="3" type="ORF">EVJ58_g7318</name>
</gene>
<reference evidence="3 4" key="1">
    <citation type="submission" date="2019-01" db="EMBL/GenBank/DDBJ databases">
        <title>Genome sequencing of the rare red list fungi Fomitopsis rosea.</title>
        <authorList>
            <person name="Buettner E."/>
            <person name="Kellner H."/>
        </authorList>
    </citation>
    <scope>NUCLEOTIDE SEQUENCE [LARGE SCALE GENOMIC DNA]</scope>
    <source>
        <strain evidence="3 4">DSM 105464</strain>
    </source>
</reference>
<comment type="caution">
    <text evidence="3">The sequence shown here is derived from an EMBL/GenBank/DDBJ whole genome shotgun (WGS) entry which is preliminary data.</text>
</comment>
<feature type="region of interest" description="Disordered" evidence="1">
    <location>
        <begin position="1"/>
        <end position="163"/>
    </location>
</feature>
<evidence type="ECO:0000313" key="3">
    <source>
        <dbReference type="EMBL" id="TFY56966.1"/>
    </source>
</evidence>
<feature type="compositionally biased region" description="Acidic residues" evidence="1">
    <location>
        <begin position="35"/>
        <end position="66"/>
    </location>
</feature>
<organism evidence="3 4">
    <name type="scientific">Rhodofomes roseus</name>
    <dbReference type="NCBI Taxonomy" id="34475"/>
    <lineage>
        <taxon>Eukaryota</taxon>
        <taxon>Fungi</taxon>
        <taxon>Dikarya</taxon>
        <taxon>Basidiomycota</taxon>
        <taxon>Agaricomycotina</taxon>
        <taxon>Agaricomycetes</taxon>
        <taxon>Polyporales</taxon>
        <taxon>Rhodofomes</taxon>
    </lineage>
</organism>
<dbReference type="AlphaFoldDB" id="A0A4Y9Y3C2"/>
<dbReference type="EMBL" id="SEKV01000463">
    <property type="protein sequence ID" value="TFY56966.1"/>
    <property type="molecule type" value="Genomic_DNA"/>
</dbReference>
<dbReference type="InterPro" id="IPR049233">
    <property type="entry name" value="DUF6830"/>
</dbReference>
<evidence type="ECO:0000313" key="4">
    <source>
        <dbReference type="Proteomes" id="UP000298390"/>
    </source>
</evidence>
<feature type="compositionally biased region" description="Polar residues" evidence="1">
    <location>
        <begin position="14"/>
        <end position="24"/>
    </location>
</feature>
<dbReference type="Pfam" id="PF20722">
    <property type="entry name" value="DUF6830"/>
    <property type="match status" value="1"/>
</dbReference>
<protein>
    <recommendedName>
        <fullName evidence="2">DUF6830 domain-containing protein</fullName>
    </recommendedName>
</protein>
<feature type="domain" description="DUF6830" evidence="2">
    <location>
        <begin position="787"/>
        <end position="898"/>
    </location>
</feature>
<sequence>MTQPYGPADPGAGPSNNLSDQQSLGRHPHSPGPEEPADSEAEDDDGPLEYLDPEDDDPGDYIDDDFPGGPAFDMVQEPPSNSDSSSDEDERDYDNGPRPSNRNRSPEGSRMPSPSAASEGMLGHDDHNLKDARMHPDEPDLEDARMRPDESHDADDGMDIDRDLPGLQPGNEEFLFHDPFVVLFGGQAGATVISEANPRAVKNPFALYEAALGDIPETNVFSPFASLKDWRIAQWAKTRGPSASSFNEFLAIDGVLDDLGISFKNTKELNKIVDCALPPRPSFVRHILEVDGEQYDLWLRDAMECVRVLFGSPDWASSIIVAPEKHYVDCTKATRVYGDMHTGDWWWQLQRKVEAKEAGATIIPLIVSSDKTQLTQFRNRSCYPLYLTIGNIPKDIRRKPTRQAQLLIGYLPVTRLGHIKSDKTRRRATSNLFHACLRQALAPIRKAGRHGTVMTTGRGLAKRCHPIFAAYVGDYPEIVCVTGVKNGECPAGVVDPDLLGEAVGCTQRDLNAILDALDTFERTGSAVAHIQACQAAGIKPLTDPFWKGLPYLNIYTSLPPDILHQLYQGMVKHVVEWLKSAYGARVIDARFQALPPNHNLRHFSKGISHLSRVSGTEHQDICRVLLGAIVDLRLPGGHNPARLIRAVRALLDFVYLAQLPAHTSTTLAQLDDALVRFHANKAVFEDLGIRTHFNFPKLHSLQHYASGIKLFGTADGTNTSASEHLHISLAKEPWRKSNRKDEYPQMTTTVVRLEQIHAHALYVQWRLNGRPDIASVPSHIPHKLHRHVTRHPTCKSVRFAAVESRYGASNFEQMLKDFIVRYKHPDLSGRELAEHASVYDLPFRAVSIWHKVKFWNQDAFKRRDAPETLDTLHARPGYRDTQGRLVAGRFDTALVNEREGGHVGVTGYRVGQVRAIFSLSKKAHQNVFQDYPDAPSHFVYLEWFSRFKPRPEPNHLFYRIQRSSTRDGERLAAIVPLESLHRSAHLIPKFGPVQPPEWTSDNVLELCETFYVNSFTDRHTYITVV</sequence>